<dbReference type="EC" id="1.2.1.-" evidence="6"/>
<keyword evidence="7" id="KW-1185">Reference proteome</keyword>
<keyword evidence="2 4" id="KW-0560">Oxidoreductase</keyword>
<evidence type="ECO:0000256" key="3">
    <source>
        <dbReference type="PROSITE-ProRule" id="PRU10007"/>
    </source>
</evidence>
<dbReference type="InterPro" id="IPR029510">
    <property type="entry name" value="Ald_DH_CS_GLU"/>
</dbReference>
<dbReference type="CDD" id="cd07559">
    <property type="entry name" value="ALDH_ACDHII_AcoD-like"/>
    <property type="match status" value="1"/>
</dbReference>
<evidence type="ECO:0000256" key="4">
    <source>
        <dbReference type="RuleBase" id="RU003345"/>
    </source>
</evidence>
<gene>
    <name evidence="6" type="ORF">AB8998_26255</name>
</gene>
<dbReference type="Pfam" id="PF00171">
    <property type="entry name" value="Aldedh"/>
    <property type="match status" value="1"/>
</dbReference>
<dbReference type="PROSITE" id="PS00687">
    <property type="entry name" value="ALDEHYDE_DEHYDR_GLU"/>
    <property type="match status" value="1"/>
</dbReference>
<feature type="domain" description="Aldehyde dehydrogenase" evidence="5">
    <location>
        <begin position="28"/>
        <end position="493"/>
    </location>
</feature>
<name>A0ABV4C6P3_9MYCO</name>
<reference evidence="6 7" key="1">
    <citation type="submission" date="2024-08" db="EMBL/GenBank/DDBJ databases">
        <title>Mycobacterium servetensis sp. nov., a novel rapid-growing mycobacterial species recovered from a human patient in Zaragoza, Spain.</title>
        <authorList>
            <person name="Tristancho-Baro A.I."/>
            <person name="Buenestado-Serrano S."/>
            <person name="Garcia De Viedma D."/>
            <person name="Milagro-Beamonte A."/>
            <person name="Burillo N."/>
            <person name="Sanz S."/>
            <person name="Lopez-Calleja A.I."/>
            <person name="Penas-Utrilla D."/>
            <person name="Guardingo M."/>
            <person name="Garcia M.J."/>
            <person name="Vinuelas-Bayon J."/>
        </authorList>
    </citation>
    <scope>NUCLEOTIDE SEQUENCE [LARGE SCALE GENOMIC DNA]</scope>
    <source>
        <strain evidence="7">HUMS_12744610</strain>
    </source>
</reference>
<feature type="active site" evidence="3">
    <location>
        <position position="262"/>
    </location>
</feature>
<protein>
    <submittedName>
        <fullName evidence="6">Aldehyde dehydrogenase family protein</fullName>
        <ecNumber evidence="6">1.2.1.-</ecNumber>
    </submittedName>
</protein>
<dbReference type="EMBL" id="JBGEDP010000001">
    <property type="protein sequence ID" value="MEY8018218.1"/>
    <property type="molecule type" value="Genomic_DNA"/>
</dbReference>
<dbReference type="InterPro" id="IPR015590">
    <property type="entry name" value="Aldehyde_DH_dom"/>
</dbReference>
<dbReference type="InterPro" id="IPR016163">
    <property type="entry name" value="Ald_DH_C"/>
</dbReference>
<dbReference type="PANTHER" id="PTHR43111">
    <property type="entry name" value="ALDEHYDE DEHYDROGENASE B-RELATED"/>
    <property type="match status" value="1"/>
</dbReference>
<dbReference type="InterPro" id="IPR016161">
    <property type="entry name" value="Ald_DH/histidinol_DH"/>
</dbReference>
<dbReference type="InterPro" id="IPR016160">
    <property type="entry name" value="Ald_DH_CS_CYS"/>
</dbReference>
<dbReference type="Proteomes" id="UP001564760">
    <property type="component" value="Unassembled WGS sequence"/>
</dbReference>
<dbReference type="RefSeq" id="WP_369740853.1">
    <property type="nucleotide sequence ID" value="NZ_JBGEDP010000001.1"/>
</dbReference>
<dbReference type="SUPFAM" id="SSF53720">
    <property type="entry name" value="ALDH-like"/>
    <property type="match status" value="1"/>
</dbReference>
<proteinExistence type="inferred from homology"/>
<evidence type="ECO:0000256" key="2">
    <source>
        <dbReference type="ARBA" id="ARBA00023002"/>
    </source>
</evidence>
<dbReference type="Gene3D" id="3.40.309.10">
    <property type="entry name" value="Aldehyde Dehydrogenase, Chain A, domain 2"/>
    <property type="match status" value="1"/>
</dbReference>
<dbReference type="PROSITE" id="PS00070">
    <property type="entry name" value="ALDEHYDE_DEHYDR_CYS"/>
    <property type="match status" value="1"/>
</dbReference>
<dbReference type="InterPro" id="IPR016162">
    <property type="entry name" value="Ald_DH_N"/>
</dbReference>
<dbReference type="GO" id="GO:0016491">
    <property type="term" value="F:oxidoreductase activity"/>
    <property type="evidence" value="ECO:0007669"/>
    <property type="project" value="UniProtKB-KW"/>
</dbReference>
<accession>A0ABV4C6P3</accession>
<dbReference type="PANTHER" id="PTHR43111:SF1">
    <property type="entry name" value="ALDEHYDE DEHYDROGENASE B-RELATED"/>
    <property type="match status" value="1"/>
</dbReference>
<organism evidence="6 7">
    <name type="scientific">Mycobacterium servetii</name>
    <dbReference type="NCBI Taxonomy" id="3237418"/>
    <lineage>
        <taxon>Bacteria</taxon>
        <taxon>Bacillati</taxon>
        <taxon>Actinomycetota</taxon>
        <taxon>Actinomycetes</taxon>
        <taxon>Mycobacteriales</taxon>
        <taxon>Mycobacteriaceae</taxon>
        <taxon>Mycobacterium</taxon>
    </lineage>
</organism>
<evidence type="ECO:0000313" key="6">
    <source>
        <dbReference type="EMBL" id="MEY8018218.1"/>
    </source>
</evidence>
<comment type="caution">
    <text evidence="6">The sequence shown here is derived from an EMBL/GenBank/DDBJ whole genome shotgun (WGS) entry which is preliminary data.</text>
</comment>
<evidence type="ECO:0000259" key="5">
    <source>
        <dbReference type="Pfam" id="PF00171"/>
    </source>
</evidence>
<dbReference type="Gene3D" id="3.40.605.10">
    <property type="entry name" value="Aldehyde Dehydrogenase, Chain A, domain 1"/>
    <property type="match status" value="1"/>
</dbReference>
<sequence>MTVFARPGTAGALMSYQSRYENFIGGQWVAPAGGRYFENPTPVTGQTFCEVARSDAADVEKALDAAHAAAPAWGKTAPAARAGILTKIADRMEENKLALAVAEVWDNGKPIREALSADIPLAADHFRYFAAALRAQEGSLSQIDEDTVAYHFHEPLGVGQIIPWNFPILMAAWKLAPALAAGNAVVLKPAEQTPASVLYLMSLIGDLLPAGVVNVVNGFGAEAGKPLASSNRIAKIAFTGETTTGRLIMQYASQNLIPVTLELGGKSPNIFFSDVMAARDNFQDKALEGFTMFALNQGEVCTCPSRSLIQSDIYDEFLELAAIRAKAVRQGDPLDSETMLGSQASNDQLEKILSYVEIGKDEGARVITGGERAELGGDLSGGYYMQPTIFSGNNAMRVFQEEIFGPVVTVTSFDDYDDAIAIANDTLYGLGAGVWSRDGTTAYRAGRDIQAGRVWVNCYHVYPPHAAFGGYKQSGFGRECHKMALEHYQQTKNMLVSYSDKALGFF</sequence>
<evidence type="ECO:0000313" key="7">
    <source>
        <dbReference type="Proteomes" id="UP001564760"/>
    </source>
</evidence>
<evidence type="ECO:0000256" key="1">
    <source>
        <dbReference type="ARBA" id="ARBA00009986"/>
    </source>
</evidence>
<comment type="similarity">
    <text evidence="1 4">Belongs to the aldehyde dehydrogenase family.</text>
</comment>